<keyword evidence="1" id="KW-0472">Membrane</keyword>
<keyword evidence="1" id="KW-1133">Transmembrane helix</keyword>
<reference evidence="2 3" key="1">
    <citation type="submission" date="2015-03" db="EMBL/GenBank/DDBJ databases">
        <title>Genome assembly of Sandaracinus amylolyticus DSM 53668.</title>
        <authorList>
            <person name="Sharma G."/>
            <person name="Subramanian S."/>
        </authorList>
    </citation>
    <scope>NUCLEOTIDE SEQUENCE [LARGE SCALE GENOMIC DNA]</scope>
    <source>
        <strain evidence="2 3">DSM 53668</strain>
    </source>
</reference>
<keyword evidence="3" id="KW-1185">Reference proteome</keyword>
<dbReference type="EMBL" id="CP011125">
    <property type="protein sequence ID" value="AKF07659.1"/>
    <property type="molecule type" value="Genomic_DNA"/>
</dbReference>
<accession>A0A0F6SFW6</accession>
<proteinExistence type="predicted"/>
<organism evidence="2 3">
    <name type="scientific">Sandaracinus amylolyticus</name>
    <dbReference type="NCBI Taxonomy" id="927083"/>
    <lineage>
        <taxon>Bacteria</taxon>
        <taxon>Pseudomonadati</taxon>
        <taxon>Myxococcota</taxon>
        <taxon>Polyangia</taxon>
        <taxon>Polyangiales</taxon>
        <taxon>Sandaracinaceae</taxon>
        <taxon>Sandaracinus</taxon>
    </lineage>
</organism>
<feature type="transmembrane region" description="Helical" evidence="1">
    <location>
        <begin position="21"/>
        <end position="38"/>
    </location>
</feature>
<dbReference type="AlphaFoldDB" id="A0A0F6SFW6"/>
<dbReference type="KEGG" id="samy:DB32_004808"/>
<protein>
    <submittedName>
        <fullName evidence="2">Uncharacterized protein</fullName>
    </submittedName>
</protein>
<gene>
    <name evidence="2" type="ORF">DB32_004808</name>
</gene>
<dbReference type="Proteomes" id="UP000034883">
    <property type="component" value="Chromosome"/>
</dbReference>
<keyword evidence="1" id="KW-0812">Transmembrane</keyword>
<feature type="transmembrane region" description="Helical" evidence="1">
    <location>
        <begin position="44"/>
        <end position="60"/>
    </location>
</feature>
<name>A0A0F6SFW6_9BACT</name>
<evidence type="ECO:0000256" key="1">
    <source>
        <dbReference type="SAM" id="Phobius"/>
    </source>
</evidence>
<evidence type="ECO:0000313" key="2">
    <source>
        <dbReference type="EMBL" id="AKF07659.1"/>
    </source>
</evidence>
<evidence type="ECO:0000313" key="3">
    <source>
        <dbReference type="Proteomes" id="UP000034883"/>
    </source>
</evidence>
<sequence>MWRWDRVGVRSRTMRTWGFRILRATFMAIVAWLLYQVLDHYDRAWLFVPIAIGVLALWLAEQARRAWTRKKKEADWDRWESAVVDASLRPRAIIEVKQALARSQRLGPRLRQEQAHLSVVLAELLDASGRPEEGARVLARVDLDALSPSQAVVVRHTKIASYLSAGMIDDAQAALAVRGKASDEPDMEARLDLLGGMIAVERGELDDALKIATDVEARLEDASVKAEARVLRAAALDARGDHEGAITTLRTLDDATLLSLEMLGFRRVRGLAAEARAPIAGASEDQPGER</sequence>
<dbReference type="STRING" id="927083.DB32_004808"/>